<protein>
    <submittedName>
        <fullName evidence="2">Uncharacterized protein</fullName>
    </submittedName>
</protein>
<gene>
    <name evidence="2" type="ORF">HK099_007158</name>
</gene>
<evidence type="ECO:0000313" key="2">
    <source>
        <dbReference type="EMBL" id="KAJ3213853.1"/>
    </source>
</evidence>
<evidence type="ECO:0000256" key="1">
    <source>
        <dbReference type="SAM" id="Phobius"/>
    </source>
</evidence>
<proteinExistence type="predicted"/>
<keyword evidence="1" id="KW-0472">Membrane</keyword>
<comment type="caution">
    <text evidence="2">The sequence shown here is derived from an EMBL/GenBank/DDBJ whole genome shotgun (WGS) entry which is preliminary data.</text>
</comment>
<organism evidence="2 3">
    <name type="scientific">Clydaea vesicula</name>
    <dbReference type="NCBI Taxonomy" id="447962"/>
    <lineage>
        <taxon>Eukaryota</taxon>
        <taxon>Fungi</taxon>
        <taxon>Fungi incertae sedis</taxon>
        <taxon>Chytridiomycota</taxon>
        <taxon>Chytridiomycota incertae sedis</taxon>
        <taxon>Chytridiomycetes</taxon>
        <taxon>Lobulomycetales</taxon>
        <taxon>Lobulomycetaceae</taxon>
        <taxon>Clydaea</taxon>
    </lineage>
</organism>
<feature type="transmembrane region" description="Helical" evidence="1">
    <location>
        <begin position="20"/>
        <end position="39"/>
    </location>
</feature>
<keyword evidence="1" id="KW-1133">Transmembrane helix</keyword>
<dbReference type="EMBL" id="JADGJW010000670">
    <property type="protein sequence ID" value="KAJ3213853.1"/>
    <property type="molecule type" value="Genomic_DNA"/>
</dbReference>
<sequence>MNETEYLLALQDWNQKTSLRWPLNNVAPSILAILILIQLKPTLNRNLLLVSAIAKIETGIVYLIFTNLSIFKGLKGEVYGVWGYLMVGLCTPGWLISETSIVLSNGLRCFYICGDQKYKKVYKISAGILIVCEIFWRIYGATFSQISDDVNKPNAVIAMINTFTWGTNAVADLIICIRILWFTVYQLKCSSVQKSTKTIYKVILHVKTFDY</sequence>
<keyword evidence="3" id="KW-1185">Reference proteome</keyword>
<dbReference type="AlphaFoldDB" id="A0AAD5U0C3"/>
<dbReference type="Proteomes" id="UP001211065">
    <property type="component" value="Unassembled WGS sequence"/>
</dbReference>
<accession>A0AAD5U0C3</accession>
<reference evidence="2" key="1">
    <citation type="submission" date="2020-05" db="EMBL/GenBank/DDBJ databases">
        <title>Phylogenomic resolution of chytrid fungi.</title>
        <authorList>
            <person name="Stajich J.E."/>
            <person name="Amses K."/>
            <person name="Simmons R."/>
            <person name="Seto K."/>
            <person name="Myers J."/>
            <person name="Bonds A."/>
            <person name="Quandt C.A."/>
            <person name="Barry K."/>
            <person name="Liu P."/>
            <person name="Grigoriev I."/>
            <person name="Longcore J.E."/>
            <person name="James T.Y."/>
        </authorList>
    </citation>
    <scope>NUCLEOTIDE SEQUENCE</scope>
    <source>
        <strain evidence="2">JEL0476</strain>
    </source>
</reference>
<evidence type="ECO:0000313" key="3">
    <source>
        <dbReference type="Proteomes" id="UP001211065"/>
    </source>
</evidence>
<name>A0AAD5U0C3_9FUNG</name>
<feature type="transmembrane region" description="Helical" evidence="1">
    <location>
        <begin position="124"/>
        <end position="143"/>
    </location>
</feature>
<feature type="transmembrane region" description="Helical" evidence="1">
    <location>
        <begin position="82"/>
        <end position="103"/>
    </location>
</feature>
<feature type="transmembrane region" description="Helical" evidence="1">
    <location>
        <begin position="163"/>
        <end position="185"/>
    </location>
</feature>
<keyword evidence="1" id="KW-0812">Transmembrane</keyword>
<feature type="transmembrane region" description="Helical" evidence="1">
    <location>
        <begin position="46"/>
        <end position="70"/>
    </location>
</feature>